<keyword evidence="11" id="KW-1185">Reference proteome</keyword>
<accession>A0A5N6K078</accession>
<evidence type="ECO:0000256" key="6">
    <source>
        <dbReference type="ARBA" id="ARBA00023136"/>
    </source>
</evidence>
<keyword evidence="7" id="KW-0106">Calcium</keyword>
<evidence type="ECO:0000256" key="1">
    <source>
        <dbReference type="ARBA" id="ARBA00004141"/>
    </source>
</evidence>
<evidence type="ECO:0000256" key="9">
    <source>
        <dbReference type="SAM" id="Phobius"/>
    </source>
</evidence>
<organism evidence="10 11">
    <name type="scientific">Monilinia laxa</name>
    <name type="common">Brown rot fungus</name>
    <name type="synonym">Sclerotinia laxa</name>
    <dbReference type="NCBI Taxonomy" id="61186"/>
    <lineage>
        <taxon>Eukaryota</taxon>
        <taxon>Fungi</taxon>
        <taxon>Dikarya</taxon>
        <taxon>Ascomycota</taxon>
        <taxon>Pezizomycotina</taxon>
        <taxon>Leotiomycetes</taxon>
        <taxon>Helotiales</taxon>
        <taxon>Sclerotiniaceae</taxon>
        <taxon>Monilinia</taxon>
    </lineage>
</organism>
<evidence type="ECO:0000313" key="11">
    <source>
        <dbReference type="Proteomes" id="UP000326757"/>
    </source>
</evidence>
<name>A0A5N6K078_MONLA</name>
<comment type="cofactor">
    <cofactor evidence="8">
        <name>Zn(2+)</name>
        <dbReference type="ChEBI" id="CHEBI:29105"/>
    </cofactor>
</comment>
<evidence type="ECO:0000256" key="8">
    <source>
        <dbReference type="PIRSR" id="PIRSR608901-2"/>
    </source>
</evidence>
<keyword evidence="4" id="KW-0378">Hydrolase</keyword>
<dbReference type="GO" id="GO:0046514">
    <property type="term" value="P:ceramide catabolic process"/>
    <property type="evidence" value="ECO:0007669"/>
    <property type="project" value="TreeGrafter"/>
</dbReference>
<dbReference type="AlphaFoldDB" id="A0A5N6K078"/>
<dbReference type="GO" id="GO:0046872">
    <property type="term" value="F:metal ion binding"/>
    <property type="evidence" value="ECO:0007669"/>
    <property type="project" value="UniProtKB-KW"/>
</dbReference>
<comment type="similarity">
    <text evidence="2">Belongs to the alkaline ceramidase family.</text>
</comment>
<evidence type="ECO:0000256" key="3">
    <source>
        <dbReference type="ARBA" id="ARBA00022692"/>
    </source>
</evidence>
<proteinExistence type="inferred from homology"/>
<dbReference type="GO" id="GO:0046513">
    <property type="term" value="P:ceramide biosynthetic process"/>
    <property type="evidence" value="ECO:0007669"/>
    <property type="project" value="TreeGrafter"/>
</dbReference>
<evidence type="ECO:0000256" key="5">
    <source>
        <dbReference type="ARBA" id="ARBA00022989"/>
    </source>
</evidence>
<dbReference type="PANTHER" id="PTHR46187">
    <property type="entry name" value="ALKALINE CERAMIDASE 3"/>
    <property type="match status" value="1"/>
</dbReference>
<feature type="transmembrane region" description="Helical" evidence="9">
    <location>
        <begin position="210"/>
        <end position="230"/>
    </location>
</feature>
<dbReference type="EMBL" id="VIGI01000010">
    <property type="protein sequence ID" value="KAB8295195.1"/>
    <property type="molecule type" value="Genomic_DNA"/>
</dbReference>
<dbReference type="OrthoDB" id="187171at2759"/>
<evidence type="ECO:0000256" key="4">
    <source>
        <dbReference type="ARBA" id="ARBA00022801"/>
    </source>
</evidence>
<feature type="binding site" evidence="8">
    <location>
        <position position="209"/>
    </location>
    <ligand>
        <name>Zn(2+)</name>
        <dbReference type="ChEBI" id="CHEBI:29105"/>
        <note>catalytic</note>
    </ligand>
</feature>
<feature type="binding site" evidence="8">
    <location>
        <position position="68"/>
    </location>
    <ligand>
        <name>Zn(2+)</name>
        <dbReference type="ChEBI" id="CHEBI:29105"/>
        <note>catalytic</note>
    </ligand>
</feature>
<dbReference type="Pfam" id="PF05875">
    <property type="entry name" value="Ceramidase"/>
    <property type="match status" value="1"/>
</dbReference>
<dbReference type="InterPro" id="IPR008901">
    <property type="entry name" value="ACER"/>
</dbReference>
<keyword evidence="6 9" id="KW-0472">Membrane</keyword>
<feature type="binding site" evidence="8">
    <location>
        <position position="213"/>
    </location>
    <ligand>
        <name>Zn(2+)</name>
        <dbReference type="ChEBI" id="CHEBI:29105"/>
        <note>catalytic</note>
    </ligand>
</feature>
<keyword evidence="3 9" id="KW-0812">Transmembrane</keyword>
<feature type="binding site" evidence="7">
    <location>
        <position position="9"/>
    </location>
    <ligand>
        <name>Ca(2+)</name>
        <dbReference type="ChEBI" id="CHEBI:29108"/>
    </ligand>
</feature>
<dbReference type="Proteomes" id="UP000326757">
    <property type="component" value="Unassembled WGS sequence"/>
</dbReference>
<gene>
    <name evidence="10" type="ORF">EYC80_007117</name>
</gene>
<comment type="caution">
    <text evidence="10">The sequence shown here is derived from an EMBL/GenBank/DDBJ whole genome shotgun (WGS) entry which is preliminary data.</text>
</comment>
<keyword evidence="7" id="KW-0479">Metal-binding</keyword>
<feature type="transmembrane region" description="Helical" evidence="9">
    <location>
        <begin position="166"/>
        <end position="183"/>
    </location>
</feature>
<comment type="subcellular location">
    <subcellularLocation>
        <location evidence="1">Membrane</location>
        <topology evidence="1">Multi-pass membrane protein</topology>
    </subcellularLocation>
</comment>
<dbReference type="GO" id="GO:0016811">
    <property type="term" value="F:hydrolase activity, acting on carbon-nitrogen (but not peptide) bonds, in linear amides"/>
    <property type="evidence" value="ECO:0007669"/>
    <property type="project" value="InterPro"/>
</dbReference>
<keyword evidence="8" id="KW-0862">Zinc</keyword>
<dbReference type="PANTHER" id="PTHR46187:SF1">
    <property type="entry name" value="ALKALINE PHYTOCERAMIDASE"/>
    <property type="match status" value="1"/>
</dbReference>
<protein>
    <submittedName>
        <fullName evidence="10">Uncharacterized protein</fullName>
    </submittedName>
</protein>
<feature type="binding site" evidence="7">
    <location>
        <position position="20"/>
    </location>
    <ligand>
        <name>Ca(2+)</name>
        <dbReference type="ChEBI" id="CHEBI:29108"/>
    </ligand>
</feature>
<keyword evidence="5 9" id="KW-1133">Transmembrane helix</keyword>
<dbReference type="GO" id="GO:0005789">
    <property type="term" value="C:endoplasmic reticulum membrane"/>
    <property type="evidence" value="ECO:0007669"/>
    <property type="project" value="TreeGrafter"/>
</dbReference>
<sequence length="362" mass="39635">MLIPNSFCEEDHIITKYIAEFVNTLTNVTYLYYAYKGIQANSNRHDAILRNLPYLGLAGVGILSALFHATCKDWTQWGDDTSMLIATSTVLHRVFTYDKSLKYTVVSGSSLFVFMVAFIAWHCLTDETLMHPVLFGIEIAFVGLKTRSIINLRVADVAVQKQVKKLVTYGGVIFVSGFILWNIDNAFCSSLTDAKRSIGMPWSFILELHGWWHILTGIGAYIFIALVEYLTSEEAGQALGQSFAWPVGLILWGARTGRADVGDGKRGVELGDGGVLNGNGNTHAQGKVGVLETIYERKKSAYGNMDNLILPSIRPYNTASVPIQATSSRHSLAVSIPSSEVLSISVSSYHHGGDPCTIAVNS</sequence>
<feature type="transmembrane region" description="Helical" evidence="9">
    <location>
        <begin position="103"/>
        <end position="122"/>
    </location>
</feature>
<evidence type="ECO:0000313" key="10">
    <source>
        <dbReference type="EMBL" id="KAB8295195.1"/>
    </source>
</evidence>
<evidence type="ECO:0000256" key="2">
    <source>
        <dbReference type="ARBA" id="ARBA00009780"/>
    </source>
</evidence>
<reference evidence="10 11" key="1">
    <citation type="submission" date="2019-06" db="EMBL/GenBank/DDBJ databases">
        <title>Genome Sequence of the Brown Rot Fungal Pathogen Monilinia laxa.</title>
        <authorList>
            <person name="De Miccolis Angelini R.M."/>
            <person name="Landi L."/>
            <person name="Abate D."/>
            <person name="Pollastro S."/>
            <person name="Romanazzi G."/>
            <person name="Faretra F."/>
        </authorList>
    </citation>
    <scope>NUCLEOTIDE SEQUENCE [LARGE SCALE GENOMIC DNA]</scope>
    <source>
        <strain evidence="10 11">Mlax316</strain>
    </source>
</reference>
<evidence type="ECO:0000256" key="7">
    <source>
        <dbReference type="PIRSR" id="PIRSR608901-1"/>
    </source>
</evidence>